<proteinExistence type="predicted"/>
<keyword evidence="3" id="KW-1185">Reference proteome</keyword>
<dbReference type="HOGENOM" id="CLU_1467772_0_0_1"/>
<evidence type="ECO:0000256" key="1">
    <source>
        <dbReference type="SAM" id="MobiDB-lite"/>
    </source>
</evidence>
<dbReference type="Proteomes" id="UP000029964">
    <property type="component" value="Unassembled WGS sequence"/>
</dbReference>
<protein>
    <submittedName>
        <fullName evidence="2">Uncharacterized protein</fullName>
    </submittedName>
</protein>
<dbReference type="AlphaFoldDB" id="A0A086TAV2"/>
<evidence type="ECO:0000313" key="2">
    <source>
        <dbReference type="EMBL" id="KFH46484.1"/>
    </source>
</evidence>
<dbReference type="EMBL" id="JPKY01000019">
    <property type="protein sequence ID" value="KFH46484.1"/>
    <property type="molecule type" value="Genomic_DNA"/>
</dbReference>
<evidence type="ECO:0000313" key="3">
    <source>
        <dbReference type="Proteomes" id="UP000029964"/>
    </source>
</evidence>
<comment type="caution">
    <text evidence="2">The sequence shown here is derived from an EMBL/GenBank/DDBJ whole genome shotgun (WGS) entry which is preliminary data.</text>
</comment>
<gene>
    <name evidence="2" type="ORF">ACRE_027130</name>
</gene>
<feature type="region of interest" description="Disordered" evidence="1">
    <location>
        <begin position="25"/>
        <end position="44"/>
    </location>
</feature>
<name>A0A086TAV2_HAPC1</name>
<reference evidence="3" key="1">
    <citation type="journal article" date="2014" name="Genome Announc.">
        <title>Genome sequence and annotation of Acremonium chrysogenum, producer of the beta-lactam antibiotic cephalosporin C.</title>
        <authorList>
            <person name="Terfehr D."/>
            <person name="Dahlmann T.A."/>
            <person name="Specht T."/>
            <person name="Zadra I."/>
            <person name="Kuernsteiner H."/>
            <person name="Kueck U."/>
        </authorList>
    </citation>
    <scope>NUCLEOTIDE SEQUENCE [LARGE SCALE GENOMIC DNA]</scope>
    <source>
        <strain evidence="3">ATCC 11550 / CBS 779.69 / DSM 880 / IAM 14645 / JCM 23072 / IMI 49137</strain>
    </source>
</reference>
<organism evidence="2 3">
    <name type="scientific">Hapsidospora chrysogenum (strain ATCC 11550 / CBS 779.69 / DSM 880 / IAM 14645 / JCM 23072 / IMI 49137)</name>
    <name type="common">Acremonium chrysogenum</name>
    <dbReference type="NCBI Taxonomy" id="857340"/>
    <lineage>
        <taxon>Eukaryota</taxon>
        <taxon>Fungi</taxon>
        <taxon>Dikarya</taxon>
        <taxon>Ascomycota</taxon>
        <taxon>Pezizomycotina</taxon>
        <taxon>Sordariomycetes</taxon>
        <taxon>Hypocreomycetidae</taxon>
        <taxon>Hypocreales</taxon>
        <taxon>Bionectriaceae</taxon>
        <taxon>Hapsidospora</taxon>
    </lineage>
</organism>
<accession>A0A086TAV2</accession>
<sequence length="184" mass="20980">MRDDASTKPSHLFLQNAVQVIPSLRHPGHHGCHESRPPDIAASPHLDLDTSTALAFSLSPRLPTTPPRTRRHWDLDPTLDFSPLLQIMLTPEWLLSHSIGLGNLGREWAKRKIYSYDKQSTEKRGTKIPTTRIPIPTQQHDKADNRSWKLLKEIKATSYDVPSQLARQQWKVGTHLYLLIQHIG</sequence>